<dbReference type="PROSITE" id="PS51898">
    <property type="entry name" value="TYR_RECOMBINASE"/>
    <property type="match status" value="1"/>
</dbReference>
<keyword evidence="1" id="KW-0233">DNA recombination</keyword>
<dbReference type="AlphaFoldDB" id="A0A0F9K7Q2"/>
<dbReference type="SUPFAM" id="SSF56349">
    <property type="entry name" value="DNA breaking-rejoining enzymes"/>
    <property type="match status" value="1"/>
</dbReference>
<dbReference type="InterPro" id="IPR013762">
    <property type="entry name" value="Integrase-like_cat_sf"/>
</dbReference>
<feature type="domain" description="Tyr recombinase" evidence="2">
    <location>
        <begin position="48"/>
        <end position="233"/>
    </location>
</feature>
<evidence type="ECO:0000259" key="2">
    <source>
        <dbReference type="PROSITE" id="PS51898"/>
    </source>
</evidence>
<reference evidence="3" key="1">
    <citation type="journal article" date="2015" name="Nature">
        <title>Complex archaea that bridge the gap between prokaryotes and eukaryotes.</title>
        <authorList>
            <person name="Spang A."/>
            <person name="Saw J.H."/>
            <person name="Jorgensen S.L."/>
            <person name="Zaremba-Niedzwiedzka K."/>
            <person name="Martijn J."/>
            <person name="Lind A.E."/>
            <person name="van Eijk R."/>
            <person name="Schleper C."/>
            <person name="Guy L."/>
            <person name="Ettema T.J."/>
        </authorList>
    </citation>
    <scope>NUCLEOTIDE SEQUENCE</scope>
</reference>
<dbReference type="Gene3D" id="1.10.443.10">
    <property type="entry name" value="Intergrase catalytic core"/>
    <property type="match status" value="1"/>
</dbReference>
<protein>
    <recommendedName>
        <fullName evidence="2">Tyr recombinase domain-containing protein</fullName>
    </recommendedName>
</protein>
<dbReference type="InterPro" id="IPR002104">
    <property type="entry name" value="Integrase_catalytic"/>
</dbReference>
<evidence type="ECO:0000256" key="1">
    <source>
        <dbReference type="ARBA" id="ARBA00023172"/>
    </source>
</evidence>
<dbReference type="InterPro" id="IPR011010">
    <property type="entry name" value="DNA_brk_join_enz"/>
</dbReference>
<dbReference type="GO" id="GO:0003677">
    <property type="term" value="F:DNA binding"/>
    <property type="evidence" value="ECO:0007669"/>
    <property type="project" value="InterPro"/>
</dbReference>
<dbReference type="GO" id="GO:0006310">
    <property type="term" value="P:DNA recombination"/>
    <property type="evidence" value="ECO:0007669"/>
    <property type="project" value="UniProtKB-KW"/>
</dbReference>
<proteinExistence type="predicted"/>
<accession>A0A0F9K7Q2</accession>
<evidence type="ECO:0000313" key="3">
    <source>
        <dbReference type="EMBL" id="KKM78008.1"/>
    </source>
</evidence>
<organism evidence="3">
    <name type="scientific">marine sediment metagenome</name>
    <dbReference type="NCBI Taxonomy" id="412755"/>
    <lineage>
        <taxon>unclassified sequences</taxon>
        <taxon>metagenomes</taxon>
        <taxon>ecological metagenomes</taxon>
    </lineage>
</organism>
<name>A0A0F9K7Q2_9ZZZZ</name>
<gene>
    <name evidence="3" type="ORF">LCGC14_1364360</name>
</gene>
<dbReference type="EMBL" id="LAZR01008558">
    <property type="protein sequence ID" value="KKM78008.1"/>
    <property type="molecule type" value="Genomic_DNA"/>
</dbReference>
<dbReference type="GO" id="GO:0015074">
    <property type="term" value="P:DNA integration"/>
    <property type="evidence" value="ECO:0007669"/>
    <property type="project" value="InterPro"/>
</dbReference>
<sequence length="242" mass="28333">MKDRAIERDMDWLVQVFNWAVRFRDDSGRYLLSENPLRGFDIPAELNPRRPIVPRDWMEKVIEAAGPTPLRAMLVIADETGRRLSAIRQLQGSDIQLGRTDAWPHGAIRWRYHSDKVNKDWLVPMSTKLRTEVDRHLAANPVLGDAPLFPAPQNHRKSVSKDRAGAWLLTAIKRAGVQKLDGTLWHAIRRLWITEHKEMPLRERMYVAGYLNRQTMEMVYEHIDPLLLQETVETRREYREAR</sequence>
<comment type="caution">
    <text evidence="3">The sequence shown here is derived from an EMBL/GenBank/DDBJ whole genome shotgun (WGS) entry which is preliminary data.</text>
</comment>